<feature type="compositionally biased region" description="Gly residues" evidence="2">
    <location>
        <begin position="690"/>
        <end position="706"/>
    </location>
</feature>
<dbReference type="PATRIC" id="fig|1641875.4.peg.3846"/>
<accession>A0A0T5NWS6</accession>
<dbReference type="AlphaFoldDB" id="A0A0T5NWS6"/>
<keyword evidence="3" id="KW-1133">Transmembrane helix</keyword>
<dbReference type="InterPro" id="IPR012683">
    <property type="entry name" value="CHP02302_TM"/>
</dbReference>
<keyword evidence="5" id="KW-1185">Reference proteome</keyword>
<keyword evidence="3" id="KW-0472">Membrane</keyword>
<evidence type="ECO:0000256" key="2">
    <source>
        <dbReference type="SAM" id="MobiDB-lite"/>
    </source>
</evidence>
<dbReference type="RefSeq" id="WP_057791823.1">
    <property type="nucleotide sequence ID" value="NZ_LAXJ01000006.1"/>
</dbReference>
<feature type="transmembrane region" description="Helical" evidence="3">
    <location>
        <begin position="35"/>
        <end position="55"/>
    </location>
</feature>
<dbReference type="Pfam" id="PF13779">
    <property type="entry name" value="DUF4175"/>
    <property type="match status" value="1"/>
</dbReference>
<feature type="coiled-coil region" evidence="1">
    <location>
        <begin position="575"/>
        <end position="614"/>
    </location>
</feature>
<feature type="compositionally biased region" description="Basic and acidic residues" evidence="2">
    <location>
        <begin position="767"/>
        <end position="792"/>
    </location>
</feature>
<feature type="compositionally biased region" description="Basic and acidic residues" evidence="2">
    <location>
        <begin position="551"/>
        <end position="563"/>
    </location>
</feature>
<evidence type="ECO:0000256" key="3">
    <source>
        <dbReference type="SAM" id="Phobius"/>
    </source>
</evidence>
<dbReference type="OrthoDB" id="8477685at2"/>
<dbReference type="STRING" id="1641875.XM53_07305"/>
<dbReference type="Proteomes" id="UP000051295">
    <property type="component" value="Unassembled WGS sequence"/>
</dbReference>
<dbReference type="NCBIfam" id="TIGR02302">
    <property type="entry name" value="aProt_lowcomp"/>
    <property type="match status" value="1"/>
</dbReference>
<organism evidence="4 5">
    <name type="scientific">Roseovarius atlanticus</name>
    <dbReference type="NCBI Taxonomy" id="1641875"/>
    <lineage>
        <taxon>Bacteria</taxon>
        <taxon>Pseudomonadati</taxon>
        <taxon>Pseudomonadota</taxon>
        <taxon>Alphaproteobacteria</taxon>
        <taxon>Rhodobacterales</taxon>
        <taxon>Roseobacteraceae</taxon>
        <taxon>Roseovarius</taxon>
    </lineage>
</organism>
<comment type="caution">
    <text evidence="4">The sequence shown here is derived from an EMBL/GenBank/DDBJ whole genome shotgun (WGS) entry which is preliminary data.</text>
</comment>
<gene>
    <name evidence="4" type="ORF">XM53_07305</name>
</gene>
<protein>
    <submittedName>
        <fullName evidence="4">ATPase</fullName>
    </submittedName>
</protein>
<reference evidence="4 5" key="1">
    <citation type="submission" date="2015-04" db="EMBL/GenBank/DDBJ databases">
        <title>The draft genome sequence of Roseovarius sp.R12b.</title>
        <authorList>
            <person name="Li G."/>
            <person name="Lai Q."/>
            <person name="Shao Z."/>
            <person name="Yan P."/>
        </authorList>
    </citation>
    <scope>NUCLEOTIDE SEQUENCE [LARGE SCALE GENOMIC DNA]</scope>
    <source>
        <strain evidence="4 5">R12B</strain>
    </source>
</reference>
<evidence type="ECO:0000313" key="5">
    <source>
        <dbReference type="Proteomes" id="UP000051295"/>
    </source>
</evidence>
<feature type="compositionally biased region" description="Basic and acidic residues" evidence="2">
    <location>
        <begin position="724"/>
        <end position="737"/>
    </location>
</feature>
<keyword evidence="3" id="KW-0812">Transmembrane</keyword>
<dbReference type="EMBL" id="LAXJ01000006">
    <property type="protein sequence ID" value="KRS13387.1"/>
    <property type="molecule type" value="Genomic_DNA"/>
</dbReference>
<feature type="compositionally biased region" description="Basic and acidic residues" evidence="2">
    <location>
        <begin position="749"/>
        <end position="760"/>
    </location>
</feature>
<feature type="region of interest" description="Disordered" evidence="2">
    <location>
        <begin position="544"/>
        <end position="572"/>
    </location>
</feature>
<sequence>MAQSDNTTFNKVIQRLKRPLMLTWAGLIAERLVRAFWPLWSVVIAVCAALMLGLHDLAPVEIVWTLAIVSGLAALGFAVHGARRFDWPSREEAIRRMDGVLPGHPLATLADRQAIGGGDTGSQALWRAHIARMEARAAGAKAVEPDLRLSRRDPFGLRYVALLALVVAVLFGSVWRAGTVSQMAPGSGAALASGPTWEGWIEPPAYTELPSLYLNDQDGAFSAPEGSLVTLRFYGEVGALSMTETVSGRTEDVPPATDTEQSFEITQDGTLRIDGPGGEEWTITALPDAPPEASISEGLEVTFDGQMSQPFAASDDHGVAGGTATFELALDEVDRRHGLTAEPDAREPIVLDLPLPITGDRADFTETLIENLSEHPWAHLPVRLTLTVRDERDQTGQSAPVVMDLPARRFFDPMAASVIEQRRDLLWAKSNARRVSQMLRAVSHNPEDGLFKSETAYLKLRVILRRLETFIDHDSLTDETQEDLAQALWDLAVLLEDGDIGDALERMRAAQERLSEAMRNGASEEEIARLMQELRDATQDYLRQKSQMAQREGDQADEPDRGQSENMQTLTDQDLQDMMDRIQELMEQGRFAEAQQALEEFQQMMENLRVTEGQQGQGGDNPGQQAMEGLAETLRDQQGLSDEAFRDLQEQFNPGAQAGESQGNEGRNGGQGQGQQHSQQGQGQQPGQQQGQGQGQQQGQQPGQGQGNQSAEGQQGGQAGNLSERQEALRRELERQRQGLPNVGGQAGEDAREALDRAGRAMEGAEEALRGDDLPEAIDRQAEAMDALRDGMRSLGEALAENSQSQPGQGQAQSQTPGQFGEQDPLGRSQRGLAGDQGEFTAREDVYRRAGELLDEIRRRSGDTARPDVELDYLRRLLDRF</sequence>
<feature type="transmembrane region" description="Helical" evidence="3">
    <location>
        <begin position="157"/>
        <end position="175"/>
    </location>
</feature>
<feature type="transmembrane region" description="Helical" evidence="3">
    <location>
        <begin position="61"/>
        <end position="80"/>
    </location>
</feature>
<feature type="compositionally biased region" description="Low complexity" evidence="2">
    <location>
        <begin position="803"/>
        <end position="819"/>
    </location>
</feature>
<evidence type="ECO:0000256" key="1">
    <source>
        <dbReference type="SAM" id="Coils"/>
    </source>
</evidence>
<proteinExistence type="predicted"/>
<evidence type="ECO:0000313" key="4">
    <source>
        <dbReference type="EMBL" id="KRS13387.1"/>
    </source>
</evidence>
<feature type="region of interest" description="Disordered" evidence="2">
    <location>
        <begin position="654"/>
        <end position="846"/>
    </location>
</feature>
<name>A0A0T5NWS6_9RHOB</name>
<keyword evidence="1" id="KW-0175">Coiled coil</keyword>
<feature type="compositionally biased region" description="Low complexity" evidence="2">
    <location>
        <begin position="674"/>
        <end position="689"/>
    </location>
</feature>